<dbReference type="AlphaFoldDB" id="A0A177YHB3"/>
<keyword evidence="5" id="KW-1185">Reference proteome</keyword>
<gene>
    <name evidence="4" type="ORF">A3K89_05830</name>
</gene>
<feature type="region of interest" description="Disordered" evidence="1">
    <location>
        <begin position="1"/>
        <end position="23"/>
    </location>
</feature>
<feature type="compositionally biased region" description="Polar residues" evidence="1">
    <location>
        <begin position="188"/>
        <end position="197"/>
    </location>
</feature>
<dbReference type="InterPro" id="IPR046253">
    <property type="entry name" value="DUF6286"/>
</dbReference>
<evidence type="ECO:0000256" key="1">
    <source>
        <dbReference type="SAM" id="MobiDB-lite"/>
    </source>
</evidence>
<accession>A0A177YHB3</accession>
<feature type="region of interest" description="Disordered" evidence="1">
    <location>
        <begin position="175"/>
        <end position="197"/>
    </location>
</feature>
<sequence>MTAPTTISKDSATHPVSDPPVAEKKPLGSGAAAAVAVLLALAVVAAGVIAGRDALIAAGALTGDRWIDAGLLWLDGLTAQNWMAPAGIGVAVLGVVLLVAAVAPRRRPYVATSIPGVWLRRRDLPALAHAAVVDMPAVTSTRVRATRRKVSVALTAHPGTDCAALQKQAKSAVDDALSSLTKPPKVTVSASTGRTRS</sequence>
<proteinExistence type="predicted"/>
<feature type="transmembrane region" description="Helical" evidence="2">
    <location>
        <begin position="82"/>
        <end position="103"/>
    </location>
</feature>
<evidence type="ECO:0000256" key="2">
    <source>
        <dbReference type="SAM" id="Phobius"/>
    </source>
</evidence>
<name>A0A177YHB3_9NOCA</name>
<evidence type="ECO:0000313" key="5">
    <source>
        <dbReference type="Proteomes" id="UP000077519"/>
    </source>
</evidence>
<reference evidence="4 5" key="1">
    <citation type="submission" date="2016-03" db="EMBL/GenBank/DDBJ databases">
        <title>Genome sequence of Rhodococcus kyotonensis KB10.</title>
        <authorList>
            <person name="Jeong H."/>
            <person name="Hong C.E."/>
            <person name="Jo S.H."/>
            <person name="Park J.M."/>
        </authorList>
    </citation>
    <scope>NUCLEOTIDE SEQUENCE [LARGE SCALE GENOMIC DNA]</scope>
    <source>
        <strain evidence="4 5">KB10</strain>
    </source>
</reference>
<evidence type="ECO:0000313" key="4">
    <source>
        <dbReference type="EMBL" id="OAK54831.1"/>
    </source>
</evidence>
<dbReference type="EMBL" id="LVHI01000012">
    <property type="protein sequence ID" value="OAK54831.1"/>
    <property type="molecule type" value="Genomic_DNA"/>
</dbReference>
<feature type="compositionally biased region" description="Polar residues" evidence="1">
    <location>
        <begin position="1"/>
        <end position="10"/>
    </location>
</feature>
<feature type="domain" description="DUF6286" evidence="3">
    <location>
        <begin position="92"/>
        <end position="189"/>
    </location>
</feature>
<protein>
    <recommendedName>
        <fullName evidence="3">DUF6286 domain-containing protein</fullName>
    </recommendedName>
</protein>
<comment type="caution">
    <text evidence="4">The sequence shown here is derived from an EMBL/GenBank/DDBJ whole genome shotgun (WGS) entry which is preliminary data.</text>
</comment>
<dbReference type="Pfam" id="PF19803">
    <property type="entry name" value="DUF6286"/>
    <property type="match status" value="1"/>
</dbReference>
<keyword evidence="2" id="KW-1133">Transmembrane helix</keyword>
<feature type="transmembrane region" description="Helical" evidence="2">
    <location>
        <begin position="31"/>
        <end position="51"/>
    </location>
</feature>
<evidence type="ECO:0000259" key="3">
    <source>
        <dbReference type="Pfam" id="PF19803"/>
    </source>
</evidence>
<keyword evidence="2" id="KW-0812">Transmembrane</keyword>
<organism evidence="4 5">
    <name type="scientific">Rhodococcoides kyotonense</name>
    <dbReference type="NCBI Taxonomy" id="398843"/>
    <lineage>
        <taxon>Bacteria</taxon>
        <taxon>Bacillati</taxon>
        <taxon>Actinomycetota</taxon>
        <taxon>Actinomycetes</taxon>
        <taxon>Mycobacteriales</taxon>
        <taxon>Nocardiaceae</taxon>
        <taxon>Rhodococcoides</taxon>
    </lineage>
</organism>
<dbReference type="RefSeq" id="WP_068425781.1">
    <property type="nucleotide sequence ID" value="NZ_LVHI01000012.1"/>
</dbReference>
<keyword evidence="2" id="KW-0472">Membrane</keyword>
<dbReference type="Proteomes" id="UP000077519">
    <property type="component" value="Unassembled WGS sequence"/>
</dbReference>